<keyword evidence="3 7" id="KW-0547">Nucleotide-binding</keyword>
<dbReference type="GO" id="GO:0006424">
    <property type="term" value="P:glutamyl-tRNA aminoacylation"/>
    <property type="evidence" value="ECO:0007669"/>
    <property type="project" value="UniProtKB-UniRule"/>
</dbReference>
<dbReference type="InterPro" id="IPR020058">
    <property type="entry name" value="Glu/Gln-tRNA-synth_Ib_cat-dom"/>
</dbReference>
<dbReference type="GO" id="GO:0005829">
    <property type="term" value="C:cytosol"/>
    <property type="evidence" value="ECO:0007669"/>
    <property type="project" value="TreeGrafter"/>
</dbReference>
<dbReference type="PATRIC" id="fig|1619022.3.peg.23"/>
<dbReference type="GO" id="GO:0005524">
    <property type="term" value="F:ATP binding"/>
    <property type="evidence" value="ECO:0007669"/>
    <property type="project" value="UniProtKB-UniRule"/>
</dbReference>
<dbReference type="Pfam" id="PF19269">
    <property type="entry name" value="Anticodon_2"/>
    <property type="match status" value="1"/>
</dbReference>
<evidence type="ECO:0000256" key="4">
    <source>
        <dbReference type="ARBA" id="ARBA00022840"/>
    </source>
</evidence>
<comment type="caution">
    <text evidence="10">The sequence shown here is derived from an EMBL/GenBank/DDBJ whole genome shotgun (WGS) entry which is preliminary data.</text>
</comment>
<dbReference type="InterPro" id="IPR008925">
    <property type="entry name" value="aa_tRNA-synth_I_cd-bd_sf"/>
</dbReference>
<dbReference type="NCBIfam" id="TIGR00464">
    <property type="entry name" value="gltX_bact"/>
    <property type="match status" value="1"/>
</dbReference>
<dbReference type="CDD" id="cd00808">
    <property type="entry name" value="GluRS_core"/>
    <property type="match status" value="1"/>
</dbReference>
<proteinExistence type="inferred from homology"/>
<dbReference type="EC" id="6.1.1.17" evidence="7"/>
<evidence type="ECO:0000256" key="2">
    <source>
        <dbReference type="ARBA" id="ARBA00022598"/>
    </source>
</evidence>
<dbReference type="PANTHER" id="PTHR43311:SF2">
    <property type="entry name" value="GLUTAMATE--TRNA LIGASE, MITOCHONDRIAL-RELATED"/>
    <property type="match status" value="1"/>
</dbReference>
<feature type="short sequence motif" description="'HIGH' region" evidence="7">
    <location>
        <begin position="12"/>
        <end position="22"/>
    </location>
</feature>
<evidence type="ECO:0000313" key="11">
    <source>
        <dbReference type="Proteomes" id="UP000034403"/>
    </source>
</evidence>
<dbReference type="GO" id="GO:0008270">
    <property type="term" value="F:zinc ion binding"/>
    <property type="evidence" value="ECO:0007669"/>
    <property type="project" value="InterPro"/>
</dbReference>
<keyword evidence="4 7" id="KW-0067">ATP-binding</keyword>
<organism evidence="10 11">
    <name type="scientific">Candidatus Yanofskybacteria bacterium GW2011_GWA1_48_10</name>
    <dbReference type="NCBI Taxonomy" id="1619022"/>
    <lineage>
        <taxon>Bacteria</taxon>
        <taxon>Candidatus Yanofskyibacteriota</taxon>
    </lineage>
</organism>
<evidence type="ECO:0000259" key="9">
    <source>
        <dbReference type="Pfam" id="PF19269"/>
    </source>
</evidence>
<reference evidence="10 11" key="1">
    <citation type="journal article" date="2015" name="Nature">
        <title>rRNA introns, odd ribosomes, and small enigmatic genomes across a large radiation of phyla.</title>
        <authorList>
            <person name="Brown C.T."/>
            <person name="Hug L.A."/>
            <person name="Thomas B.C."/>
            <person name="Sharon I."/>
            <person name="Castelle C.J."/>
            <person name="Singh A."/>
            <person name="Wilkins M.J."/>
            <person name="Williams K.H."/>
            <person name="Banfield J.F."/>
        </authorList>
    </citation>
    <scope>NUCLEOTIDE SEQUENCE [LARGE SCALE GENOMIC DNA]</scope>
</reference>
<feature type="domain" description="Aminoacyl-tRNA synthetase class I anticodon-binding" evidence="9">
    <location>
        <begin position="348"/>
        <end position="470"/>
    </location>
</feature>
<feature type="domain" description="Glutamyl/glutaminyl-tRNA synthetase class Ib catalytic" evidence="8">
    <location>
        <begin position="6"/>
        <end position="325"/>
    </location>
</feature>
<evidence type="ECO:0000256" key="6">
    <source>
        <dbReference type="ARBA" id="ARBA00023146"/>
    </source>
</evidence>
<keyword evidence="6 7" id="KW-0030">Aminoacyl-tRNA synthetase</keyword>
<comment type="subcellular location">
    <subcellularLocation>
        <location evidence="7">Cytoplasm</location>
    </subcellularLocation>
</comment>
<dbReference type="InterPro" id="IPR033910">
    <property type="entry name" value="GluRS_core"/>
</dbReference>
<sequence length="472" mass="53730">MDKNNIKVRVAPSPTGAFHVGNAQSALYNWLFARKNGGEFYLRIEDTDVERSTKESERGIMEALAWLDLNPDPLKAELRLGIRDGIIHQSQRKSRYHGELERLISSGKAFWCNHTKEELEAEKKRQESQKEPPRHLCNHKHRHHKTVFPATSPENKDWIIRLNVEHESDRKIIFNDVIRGPIEFEARLLGDISIARSLDSPLYNFAVVVDDSDMEISYVIRGEDHISNTPKQILIYEALELSIPMFAHLPLILGPDKSKLSKRHGGTSTADYQKDYLPAALLNFLGGLSYTFSKEIISKEEMVQEFDLAKVHKSGAVFDIKKLNWLNSQYVKMLTPDELRTATGISQIPDAAVPLITERLEKLSEAGEYGYLWEEPEYDVSLLLWKTSSFESVKKALDEVKVIVAGYDFKNGKEKFRKALDSLGEKTGDRGLVYWPLRVALSGKQKSPDPVDIAFVIGKEKTLERIDTALKK</sequence>
<keyword evidence="2 7" id="KW-0436">Ligase</keyword>
<dbReference type="SUPFAM" id="SSF48163">
    <property type="entry name" value="An anticodon-binding domain of class I aminoacyl-tRNA synthetases"/>
    <property type="match status" value="1"/>
</dbReference>
<dbReference type="Pfam" id="PF00749">
    <property type="entry name" value="tRNA-synt_1c"/>
    <property type="match status" value="1"/>
</dbReference>
<evidence type="ECO:0000256" key="3">
    <source>
        <dbReference type="ARBA" id="ARBA00022741"/>
    </source>
</evidence>
<feature type="short sequence motif" description="'KMSKS' region" evidence="7">
    <location>
        <begin position="259"/>
        <end position="263"/>
    </location>
</feature>
<comment type="subunit">
    <text evidence="7">Monomer.</text>
</comment>
<dbReference type="InterPro" id="IPR004527">
    <property type="entry name" value="Glu-tRNA-ligase_bac/mito"/>
</dbReference>
<evidence type="ECO:0000256" key="5">
    <source>
        <dbReference type="ARBA" id="ARBA00022917"/>
    </source>
</evidence>
<protein>
    <recommendedName>
        <fullName evidence="7">Glutamate--tRNA ligase</fullName>
        <ecNumber evidence="7">6.1.1.17</ecNumber>
    </recommendedName>
    <alternativeName>
        <fullName evidence="7">Glutamyl-tRNA synthetase</fullName>
        <shortName evidence="7">GluRS</shortName>
    </alternativeName>
</protein>
<dbReference type="GO" id="GO:0004818">
    <property type="term" value="F:glutamate-tRNA ligase activity"/>
    <property type="evidence" value="ECO:0007669"/>
    <property type="project" value="UniProtKB-UniRule"/>
</dbReference>
<feature type="binding site" evidence="7">
    <location>
        <position position="262"/>
    </location>
    <ligand>
        <name>ATP</name>
        <dbReference type="ChEBI" id="CHEBI:30616"/>
    </ligand>
</feature>
<comment type="caution">
    <text evidence="7">Lacks conserved residue(s) required for the propagation of feature annotation.</text>
</comment>
<evidence type="ECO:0000313" key="10">
    <source>
        <dbReference type="EMBL" id="KKU90169.1"/>
    </source>
</evidence>
<dbReference type="PANTHER" id="PTHR43311">
    <property type="entry name" value="GLUTAMATE--TRNA LIGASE"/>
    <property type="match status" value="1"/>
</dbReference>
<dbReference type="Proteomes" id="UP000034403">
    <property type="component" value="Unassembled WGS sequence"/>
</dbReference>
<dbReference type="SUPFAM" id="SSF52374">
    <property type="entry name" value="Nucleotidylyl transferase"/>
    <property type="match status" value="1"/>
</dbReference>
<evidence type="ECO:0000259" key="8">
    <source>
        <dbReference type="Pfam" id="PF00749"/>
    </source>
</evidence>
<dbReference type="PRINTS" id="PR00987">
    <property type="entry name" value="TRNASYNTHGLU"/>
</dbReference>
<accession>A0A0G1U7W7</accession>
<dbReference type="InterPro" id="IPR000924">
    <property type="entry name" value="Glu/Gln-tRNA-synth"/>
</dbReference>
<dbReference type="Gene3D" id="1.10.10.350">
    <property type="match status" value="1"/>
</dbReference>
<comment type="function">
    <text evidence="7">Catalyzes the attachment of glutamate to tRNA(Glu) in a two-step reaction: glutamate is first activated by ATP to form Glu-AMP and then transferred to the acceptor end of tRNA(Glu).</text>
</comment>
<dbReference type="Gene3D" id="3.40.50.620">
    <property type="entry name" value="HUPs"/>
    <property type="match status" value="1"/>
</dbReference>
<dbReference type="InterPro" id="IPR014729">
    <property type="entry name" value="Rossmann-like_a/b/a_fold"/>
</dbReference>
<dbReference type="InterPro" id="IPR049940">
    <property type="entry name" value="GluQ/Sye"/>
</dbReference>
<comment type="similarity">
    <text evidence="1 7">Belongs to the class-I aminoacyl-tRNA synthetase family. Glutamate--tRNA ligase type 1 subfamily.</text>
</comment>
<comment type="catalytic activity">
    <reaction evidence="7">
        <text>tRNA(Glu) + L-glutamate + ATP = L-glutamyl-tRNA(Glu) + AMP + diphosphate</text>
        <dbReference type="Rhea" id="RHEA:23540"/>
        <dbReference type="Rhea" id="RHEA-COMP:9663"/>
        <dbReference type="Rhea" id="RHEA-COMP:9680"/>
        <dbReference type="ChEBI" id="CHEBI:29985"/>
        <dbReference type="ChEBI" id="CHEBI:30616"/>
        <dbReference type="ChEBI" id="CHEBI:33019"/>
        <dbReference type="ChEBI" id="CHEBI:78442"/>
        <dbReference type="ChEBI" id="CHEBI:78520"/>
        <dbReference type="ChEBI" id="CHEBI:456215"/>
        <dbReference type="EC" id="6.1.1.17"/>
    </reaction>
</comment>
<name>A0A0G1U7W7_9BACT</name>
<dbReference type="InterPro" id="IPR001412">
    <property type="entry name" value="aa-tRNA-synth_I_CS"/>
</dbReference>
<keyword evidence="5 7" id="KW-0648">Protein biosynthesis</keyword>
<dbReference type="AlphaFoldDB" id="A0A0G1U7W7"/>
<dbReference type="PROSITE" id="PS00178">
    <property type="entry name" value="AA_TRNA_LIGASE_I"/>
    <property type="match status" value="1"/>
</dbReference>
<dbReference type="HAMAP" id="MF_00022">
    <property type="entry name" value="Glu_tRNA_synth_type1"/>
    <property type="match status" value="1"/>
</dbReference>
<dbReference type="InterPro" id="IPR020751">
    <property type="entry name" value="aa-tRNA-synth_I_codon-bd_sub2"/>
</dbReference>
<evidence type="ECO:0000256" key="1">
    <source>
        <dbReference type="ARBA" id="ARBA00007894"/>
    </source>
</evidence>
<keyword evidence="7" id="KW-0963">Cytoplasm</keyword>
<dbReference type="InterPro" id="IPR045462">
    <property type="entry name" value="aa-tRNA-synth_I_cd-bd"/>
</dbReference>
<dbReference type="GO" id="GO:0000049">
    <property type="term" value="F:tRNA binding"/>
    <property type="evidence" value="ECO:0007669"/>
    <property type="project" value="InterPro"/>
</dbReference>
<gene>
    <name evidence="7" type="primary">gltX</name>
    <name evidence="10" type="ORF">UY20_C0001G0020</name>
</gene>
<dbReference type="EMBL" id="LCPC01000001">
    <property type="protein sequence ID" value="KKU90169.1"/>
    <property type="molecule type" value="Genomic_DNA"/>
</dbReference>
<evidence type="ECO:0000256" key="7">
    <source>
        <dbReference type="HAMAP-Rule" id="MF_00022"/>
    </source>
</evidence>